<evidence type="ECO:0000256" key="1">
    <source>
        <dbReference type="SAM" id="Coils"/>
    </source>
</evidence>
<feature type="compositionally biased region" description="Basic and acidic residues" evidence="2">
    <location>
        <begin position="1"/>
        <end position="12"/>
    </location>
</feature>
<proteinExistence type="predicted"/>
<comment type="caution">
    <text evidence="3">The sequence shown here is derived from an EMBL/GenBank/DDBJ whole genome shotgun (WGS) entry which is preliminary data.</text>
</comment>
<name>A0A315Z7U2_SEDFL</name>
<organism evidence="3 4">
    <name type="scientific">Sediminitomix flava</name>
    <dbReference type="NCBI Taxonomy" id="379075"/>
    <lineage>
        <taxon>Bacteria</taxon>
        <taxon>Pseudomonadati</taxon>
        <taxon>Bacteroidota</taxon>
        <taxon>Cytophagia</taxon>
        <taxon>Cytophagales</taxon>
        <taxon>Flammeovirgaceae</taxon>
        <taxon>Sediminitomix</taxon>
    </lineage>
</organism>
<reference evidence="3 4" key="1">
    <citation type="submission" date="2018-03" db="EMBL/GenBank/DDBJ databases">
        <title>Genomic Encyclopedia of Archaeal and Bacterial Type Strains, Phase II (KMG-II): from individual species to whole genera.</title>
        <authorList>
            <person name="Goeker M."/>
        </authorList>
    </citation>
    <scope>NUCLEOTIDE SEQUENCE [LARGE SCALE GENOMIC DNA]</scope>
    <source>
        <strain evidence="3 4">DSM 28229</strain>
    </source>
</reference>
<evidence type="ECO:0000313" key="3">
    <source>
        <dbReference type="EMBL" id="PWJ40224.1"/>
    </source>
</evidence>
<feature type="region of interest" description="Disordered" evidence="2">
    <location>
        <begin position="1"/>
        <end position="72"/>
    </location>
</feature>
<dbReference type="RefSeq" id="WP_109620776.1">
    <property type="nucleotide sequence ID" value="NZ_QGDO01000005.1"/>
</dbReference>
<sequence length="647" mass="75652">MSTNPEDAHQPSEEGNSNNLDNNKIVPDVNDGSEQKNQEMSAEEKTLANKAQEAENNIKEEVSTEETTNEVEDKVFENEIDFHKLSKEELVKVSQELTTVKDVVKAEQVVKEIREVIEDIRREESEIAKAKFLEEGGDEDGFEYRDKDIDAFFTNYKTVRSRKKQYFEDLQSARDNNLKAKKKVINEINEILDSSNQSGAMAKVKELQKKWKEIGAVPQADADDLYKTYHALLDRFYDNMSIEFELKELDRKKNLELKLALCERAESLLEEENINEAVTKLNLLHDEFKSIGPVPKEEQDAVWDRFKKASDVLYDKRRAHAEEFKKVLNENMQKKQDLCLQVEKVSDFDSDRIKEWNEKTKELLAIQEEWDKIGPLPREVAKDINKQFWGNFKSFFARKNKFFEKLEAFRAENLKKKEELVAKAEELKDSEDWNTTTNDLKRLQEDWKKIGPVPEKFRDSVYEKFKAACDVFFERKRSQRKEQDKEFLDNLKKKEEIILEINTLAKEDGDFNIDLLKEKVQAFMAIGFVPRRDKDAIMDKLLNACETYLDTSSLEGDEKETQKLKFKADIFKSVPGGGRFKNQESKVRNRITNLENDIALWQNNLAFFANSKTADKMREEYNEKISKAQAEIKVLKDQLRIIRSIEN</sequence>
<evidence type="ECO:0000313" key="4">
    <source>
        <dbReference type="Proteomes" id="UP000245535"/>
    </source>
</evidence>
<dbReference type="Pfam" id="PF03993">
    <property type="entry name" value="DUF349"/>
    <property type="match status" value="5"/>
</dbReference>
<dbReference type="EMBL" id="QGDO01000005">
    <property type="protein sequence ID" value="PWJ40224.1"/>
    <property type="molecule type" value="Genomic_DNA"/>
</dbReference>
<gene>
    <name evidence="3" type="ORF">BC781_105292</name>
</gene>
<keyword evidence="1" id="KW-0175">Coiled coil</keyword>
<feature type="compositionally biased region" description="Basic and acidic residues" evidence="2">
    <location>
        <begin position="33"/>
        <end position="62"/>
    </location>
</feature>
<dbReference type="Proteomes" id="UP000245535">
    <property type="component" value="Unassembled WGS sequence"/>
</dbReference>
<evidence type="ECO:0000256" key="2">
    <source>
        <dbReference type="SAM" id="MobiDB-lite"/>
    </source>
</evidence>
<keyword evidence="4" id="KW-1185">Reference proteome</keyword>
<dbReference type="InterPro" id="IPR007139">
    <property type="entry name" value="DUF349"/>
</dbReference>
<accession>A0A315Z7U2</accession>
<dbReference type="OrthoDB" id="5422202at2"/>
<dbReference type="AlphaFoldDB" id="A0A315Z7U2"/>
<feature type="compositionally biased region" description="Polar residues" evidence="2">
    <location>
        <begin position="13"/>
        <end position="22"/>
    </location>
</feature>
<feature type="coiled-coil region" evidence="1">
    <location>
        <begin position="584"/>
        <end position="645"/>
    </location>
</feature>
<protein>
    <submittedName>
        <fullName evidence="3">Uncharacterized protein DUF349</fullName>
    </submittedName>
</protein>